<evidence type="ECO:0000256" key="2">
    <source>
        <dbReference type="ARBA" id="ARBA00022692"/>
    </source>
</evidence>
<dbReference type="GO" id="GO:0030416">
    <property type="term" value="P:methylamine metabolic process"/>
    <property type="evidence" value="ECO:0007669"/>
    <property type="project" value="InterPro"/>
</dbReference>
<proteinExistence type="predicted"/>
<sequence>MKYLVGLSRIFVGILFIISGLIKLNDPVGFSFKLEEYFSSGVLDLPFLMPYALAISIFVVIVEVLLGAMLLLGFKPKLTVWSLLAMIVFFTFLTFYSAYFNKVTDCGCFGDAVKLTPWESFTKDIILLVFILILLLGLKYVKPLFSKAINWILVLLSLLACILFANHVLKHLPSKDFRPYKIGANIIEGMTVPDDAPKAIFEYSWKFNVDGEEKVFVTNGEYPTVDGEFIDVETKEIQKGYEPPVHDFTIEKDGEDFTASLLEEDNLVMVIAYDLAKTNYDAFEKIKEVTDNALKDGYRVIGMSASNEQLTDPLKEKYELGFPFYFTDETTLKTIVRSNPGVLVLEKGTIKQKVHYNDLEDLKFNLLPSDKKIDIVLKKSLDSIMVLDQKYRADFSIETWKLQEAIDSSNINFIEKVILEKGYPGSSLVGAKAGETAWYIIQHSNKISKYIDIIEAAAEEKELPYKLYAIMLDRHLMGMNKPQIYGTQGSSYYMNTPDEISFIWPIKNIDSVNQRRKEAGFSDSIEESAKRLFGKDFEFKSLTIEEANQIVNKINQ</sequence>
<feature type="transmembrane region" description="Helical" evidence="5">
    <location>
        <begin position="120"/>
        <end position="141"/>
    </location>
</feature>
<keyword evidence="4 5" id="KW-0472">Membrane</keyword>
<feature type="transmembrane region" description="Helical" evidence="5">
    <location>
        <begin position="7"/>
        <end position="25"/>
    </location>
</feature>
<comment type="subcellular location">
    <subcellularLocation>
        <location evidence="1">Membrane</location>
        <topology evidence="1">Multi-pass membrane protein</topology>
    </subcellularLocation>
</comment>
<keyword evidence="8" id="KW-1185">Reference proteome</keyword>
<dbReference type="AlphaFoldDB" id="A0A846R078"/>
<dbReference type="Pfam" id="PF07291">
    <property type="entry name" value="MauE"/>
    <property type="match status" value="1"/>
</dbReference>
<evidence type="ECO:0000256" key="1">
    <source>
        <dbReference type="ARBA" id="ARBA00004141"/>
    </source>
</evidence>
<evidence type="ECO:0000259" key="6">
    <source>
        <dbReference type="Pfam" id="PF07291"/>
    </source>
</evidence>
<protein>
    <submittedName>
        <fullName evidence="7">Putative membrane protein YphA (DoxX/SURF4 family)/peroxiredoxin</fullName>
    </submittedName>
</protein>
<feature type="domain" description="Methylamine utilisation protein MauE" evidence="6">
    <location>
        <begin position="1"/>
        <end position="136"/>
    </location>
</feature>
<evidence type="ECO:0000256" key="3">
    <source>
        <dbReference type="ARBA" id="ARBA00022989"/>
    </source>
</evidence>
<dbReference type="InterPro" id="IPR009908">
    <property type="entry name" value="Methylamine_util_MauE"/>
</dbReference>
<comment type="caution">
    <text evidence="7">The sequence shown here is derived from an EMBL/GenBank/DDBJ whole genome shotgun (WGS) entry which is preliminary data.</text>
</comment>
<reference evidence="7 8" key="1">
    <citation type="submission" date="2020-03" db="EMBL/GenBank/DDBJ databases">
        <title>Genomic Encyclopedia of Type Strains, Phase IV (KMG-IV): sequencing the most valuable type-strain genomes for metagenomic binning, comparative biology and taxonomic classification.</title>
        <authorList>
            <person name="Goeker M."/>
        </authorList>
    </citation>
    <scope>NUCLEOTIDE SEQUENCE [LARGE SCALE GENOMIC DNA]</scope>
    <source>
        <strain evidence="7 8">DSM 29762</strain>
    </source>
</reference>
<dbReference type="NCBIfam" id="NF045576">
    <property type="entry name" value="BT_3928_fam"/>
    <property type="match status" value="1"/>
</dbReference>
<feature type="transmembrane region" description="Helical" evidence="5">
    <location>
        <begin position="148"/>
        <end position="169"/>
    </location>
</feature>
<name>A0A846R078_9FLAO</name>
<dbReference type="Pfam" id="PF20329">
    <property type="entry name" value="DUF6624"/>
    <property type="match status" value="1"/>
</dbReference>
<accession>A0A846R078</accession>
<feature type="transmembrane region" description="Helical" evidence="5">
    <location>
        <begin position="45"/>
        <end position="66"/>
    </location>
</feature>
<dbReference type="InterPro" id="IPR046732">
    <property type="entry name" value="DUF6624"/>
</dbReference>
<dbReference type="GO" id="GO:0016020">
    <property type="term" value="C:membrane"/>
    <property type="evidence" value="ECO:0007669"/>
    <property type="project" value="UniProtKB-SubCell"/>
</dbReference>
<dbReference type="Proteomes" id="UP000590442">
    <property type="component" value="Unassembled WGS sequence"/>
</dbReference>
<evidence type="ECO:0000313" key="7">
    <source>
        <dbReference type="EMBL" id="NJB72560.1"/>
    </source>
</evidence>
<dbReference type="EMBL" id="JAATJJ010000002">
    <property type="protein sequence ID" value="NJB72560.1"/>
    <property type="molecule type" value="Genomic_DNA"/>
</dbReference>
<feature type="transmembrane region" description="Helical" evidence="5">
    <location>
        <begin position="78"/>
        <end position="100"/>
    </location>
</feature>
<evidence type="ECO:0000313" key="8">
    <source>
        <dbReference type="Proteomes" id="UP000590442"/>
    </source>
</evidence>
<organism evidence="7 8">
    <name type="scientific">Saonia flava</name>
    <dbReference type="NCBI Taxonomy" id="523696"/>
    <lineage>
        <taxon>Bacteria</taxon>
        <taxon>Pseudomonadati</taxon>
        <taxon>Bacteroidota</taxon>
        <taxon>Flavobacteriia</taxon>
        <taxon>Flavobacteriales</taxon>
        <taxon>Flavobacteriaceae</taxon>
        <taxon>Saonia</taxon>
    </lineage>
</organism>
<gene>
    <name evidence="7" type="ORF">GGR42_003051</name>
</gene>
<keyword evidence="3 5" id="KW-1133">Transmembrane helix</keyword>
<dbReference type="RefSeq" id="WP_167965694.1">
    <property type="nucleotide sequence ID" value="NZ_JAATJJ010000002.1"/>
</dbReference>
<evidence type="ECO:0000256" key="4">
    <source>
        <dbReference type="ARBA" id="ARBA00023136"/>
    </source>
</evidence>
<evidence type="ECO:0000256" key="5">
    <source>
        <dbReference type="SAM" id="Phobius"/>
    </source>
</evidence>
<keyword evidence="2 5" id="KW-0812">Transmembrane</keyword>